<accession>A0A1R1Y233</accession>
<feature type="non-terminal residue" evidence="1">
    <location>
        <position position="43"/>
    </location>
</feature>
<dbReference type="AlphaFoldDB" id="A0A1R1Y233"/>
<keyword evidence="2" id="KW-1185">Reference proteome</keyword>
<sequence>MWSTVHRWMEDLLFRRFRTEFFYPPGTPGHPGGHPGLHRCLDE</sequence>
<dbReference type="EMBL" id="LSSM01002618">
    <property type="protein sequence ID" value="OMJ21002.1"/>
    <property type="molecule type" value="Genomic_DNA"/>
</dbReference>
<evidence type="ECO:0000313" key="2">
    <source>
        <dbReference type="Proteomes" id="UP000187429"/>
    </source>
</evidence>
<dbReference type="Proteomes" id="UP000187429">
    <property type="component" value="Unassembled WGS sequence"/>
</dbReference>
<proteinExistence type="predicted"/>
<comment type="caution">
    <text evidence="1">The sequence shown here is derived from an EMBL/GenBank/DDBJ whole genome shotgun (WGS) entry which is preliminary data.</text>
</comment>
<reference evidence="2" key="1">
    <citation type="submission" date="2017-01" db="EMBL/GenBank/DDBJ databases">
        <authorList>
            <person name="Wang Y."/>
            <person name="White M."/>
            <person name="Kvist S."/>
            <person name="Moncalvo J.-M."/>
        </authorList>
    </citation>
    <scope>NUCLEOTIDE SEQUENCE [LARGE SCALE GENOMIC DNA]</scope>
    <source>
        <strain evidence="2">ID-206-W2</strain>
    </source>
</reference>
<evidence type="ECO:0000313" key="1">
    <source>
        <dbReference type="EMBL" id="OMJ21002.1"/>
    </source>
</evidence>
<protein>
    <submittedName>
        <fullName evidence="1">Uncharacterized protein</fullName>
    </submittedName>
</protein>
<name>A0A1R1Y233_9FUNG</name>
<organism evidence="1 2">
    <name type="scientific">Smittium culicis</name>
    <dbReference type="NCBI Taxonomy" id="133412"/>
    <lineage>
        <taxon>Eukaryota</taxon>
        <taxon>Fungi</taxon>
        <taxon>Fungi incertae sedis</taxon>
        <taxon>Zoopagomycota</taxon>
        <taxon>Kickxellomycotina</taxon>
        <taxon>Harpellomycetes</taxon>
        <taxon>Harpellales</taxon>
        <taxon>Legeriomycetaceae</taxon>
        <taxon>Smittium</taxon>
    </lineage>
</organism>
<gene>
    <name evidence="1" type="ORF">AYI69_g6002</name>
</gene>